<dbReference type="SUPFAM" id="SSF46785">
    <property type="entry name" value="Winged helix' DNA-binding domain"/>
    <property type="match status" value="1"/>
</dbReference>
<gene>
    <name evidence="5" type="ORF">HZI73_19970</name>
</gene>
<dbReference type="KEGG" id="vpy:HZI73_19970"/>
<dbReference type="PROSITE" id="PS50949">
    <property type="entry name" value="HTH_GNTR"/>
    <property type="match status" value="1"/>
</dbReference>
<dbReference type="GO" id="GO:0003677">
    <property type="term" value="F:DNA binding"/>
    <property type="evidence" value="ECO:0007669"/>
    <property type="project" value="UniProtKB-KW"/>
</dbReference>
<evidence type="ECO:0000256" key="2">
    <source>
        <dbReference type="ARBA" id="ARBA00023125"/>
    </source>
</evidence>
<dbReference type="PANTHER" id="PTHR38445:SF9">
    <property type="entry name" value="HTH-TYPE TRANSCRIPTIONAL REPRESSOR YTRA"/>
    <property type="match status" value="1"/>
</dbReference>
<dbReference type="Proteomes" id="UP000683246">
    <property type="component" value="Chromosome"/>
</dbReference>
<dbReference type="InterPro" id="IPR000524">
    <property type="entry name" value="Tscrpt_reg_HTH_GntR"/>
</dbReference>
<dbReference type="AlphaFoldDB" id="A0A8J8MMJ5"/>
<organism evidence="5 6">
    <name type="scientific">Vallitalea pronyensis</name>
    <dbReference type="NCBI Taxonomy" id="1348613"/>
    <lineage>
        <taxon>Bacteria</taxon>
        <taxon>Bacillati</taxon>
        <taxon>Bacillota</taxon>
        <taxon>Clostridia</taxon>
        <taxon>Lachnospirales</taxon>
        <taxon>Vallitaleaceae</taxon>
        <taxon>Vallitalea</taxon>
    </lineage>
</organism>
<dbReference type="InterPro" id="IPR036388">
    <property type="entry name" value="WH-like_DNA-bd_sf"/>
</dbReference>
<dbReference type="SMART" id="SM00345">
    <property type="entry name" value="HTH_GNTR"/>
    <property type="match status" value="1"/>
</dbReference>
<dbReference type="Gene3D" id="1.10.10.10">
    <property type="entry name" value="Winged helix-like DNA-binding domain superfamily/Winged helix DNA-binding domain"/>
    <property type="match status" value="1"/>
</dbReference>
<dbReference type="PANTHER" id="PTHR38445">
    <property type="entry name" value="HTH-TYPE TRANSCRIPTIONAL REPRESSOR YTRA"/>
    <property type="match status" value="1"/>
</dbReference>
<evidence type="ECO:0000256" key="3">
    <source>
        <dbReference type="ARBA" id="ARBA00023163"/>
    </source>
</evidence>
<evidence type="ECO:0000313" key="6">
    <source>
        <dbReference type="Proteomes" id="UP000683246"/>
    </source>
</evidence>
<evidence type="ECO:0000313" key="5">
    <source>
        <dbReference type="EMBL" id="QUI24435.1"/>
    </source>
</evidence>
<accession>A0A8J8MMJ5</accession>
<keyword evidence="2" id="KW-0238">DNA-binding</keyword>
<keyword evidence="1" id="KW-0805">Transcription regulation</keyword>
<dbReference type="GO" id="GO:0003700">
    <property type="term" value="F:DNA-binding transcription factor activity"/>
    <property type="evidence" value="ECO:0007669"/>
    <property type="project" value="InterPro"/>
</dbReference>
<protein>
    <submittedName>
        <fullName evidence="5">GntR family transcriptional regulator</fullName>
    </submittedName>
</protein>
<dbReference type="Pfam" id="PF00392">
    <property type="entry name" value="GntR"/>
    <property type="match status" value="1"/>
</dbReference>
<proteinExistence type="predicted"/>
<dbReference type="RefSeq" id="WP_212695130.1">
    <property type="nucleotide sequence ID" value="NZ_CP058649.1"/>
</dbReference>
<dbReference type="EMBL" id="CP058649">
    <property type="protein sequence ID" value="QUI24435.1"/>
    <property type="molecule type" value="Genomic_DNA"/>
</dbReference>
<dbReference type="CDD" id="cd07377">
    <property type="entry name" value="WHTH_GntR"/>
    <property type="match status" value="1"/>
</dbReference>
<evidence type="ECO:0000259" key="4">
    <source>
        <dbReference type="PROSITE" id="PS50949"/>
    </source>
</evidence>
<name>A0A8J8MMJ5_9FIRM</name>
<sequence>MINVDPRSSTPIYEQIINEVKTSILKGMLVPGDKLPSVRQLSKNLIVNPNTVSKAYMELERQKVIQTLKGRGTYVSMDYNPTKEATKINIMKNNLKNIVVEAHYIGIGKQELIGIIETIYNEIGGSHSC</sequence>
<feature type="domain" description="HTH gntR-type" evidence="4">
    <location>
        <begin position="10"/>
        <end position="78"/>
    </location>
</feature>
<dbReference type="InterPro" id="IPR036390">
    <property type="entry name" value="WH_DNA-bd_sf"/>
</dbReference>
<reference evidence="5" key="1">
    <citation type="submission" date="2020-07" db="EMBL/GenBank/DDBJ databases">
        <title>Vallitalea pronyensis genome.</title>
        <authorList>
            <person name="Postec A."/>
        </authorList>
    </citation>
    <scope>NUCLEOTIDE SEQUENCE</scope>
    <source>
        <strain evidence="5">FatNI3</strain>
    </source>
</reference>
<keyword evidence="3" id="KW-0804">Transcription</keyword>
<evidence type="ECO:0000256" key="1">
    <source>
        <dbReference type="ARBA" id="ARBA00023015"/>
    </source>
</evidence>
<keyword evidence="6" id="KW-1185">Reference proteome</keyword>